<organism evidence="5 6">
    <name type="scientific">Halothiobacillus diazotrophicus</name>
    <dbReference type="NCBI Taxonomy" id="1860122"/>
    <lineage>
        <taxon>Bacteria</taxon>
        <taxon>Pseudomonadati</taxon>
        <taxon>Pseudomonadota</taxon>
        <taxon>Gammaproteobacteria</taxon>
        <taxon>Chromatiales</taxon>
        <taxon>Halothiobacillaceae</taxon>
        <taxon>Halothiobacillus</taxon>
    </lineage>
</organism>
<evidence type="ECO:0000256" key="3">
    <source>
        <dbReference type="PROSITE-ProRule" id="PRU00464"/>
    </source>
</evidence>
<evidence type="ECO:0000259" key="4">
    <source>
        <dbReference type="PROSITE" id="PS51084"/>
    </source>
</evidence>
<dbReference type="Proteomes" id="UP000078596">
    <property type="component" value="Chromosome"/>
</dbReference>
<accession>A0A191ZF94</accession>
<proteinExistence type="predicted"/>
<dbReference type="InterPro" id="IPR036265">
    <property type="entry name" value="HIT-like_sf"/>
</dbReference>
<dbReference type="Gene3D" id="3.30.428.10">
    <property type="entry name" value="HIT-like"/>
    <property type="match status" value="1"/>
</dbReference>
<dbReference type="InterPro" id="IPR019808">
    <property type="entry name" value="Histidine_triad_CS"/>
</dbReference>
<feature type="short sequence motif" description="Histidine triad motif" evidence="2 3">
    <location>
        <begin position="98"/>
        <end position="102"/>
    </location>
</feature>
<feature type="active site" description="Tele-AMP-histidine intermediate" evidence="1">
    <location>
        <position position="100"/>
    </location>
</feature>
<gene>
    <name evidence="5" type="ORF">A9404_03355</name>
</gene>
<dbReference type="PROSITE" id="PS51084">
    <property type="entry name" value="HIT_2"/>
    <property type="match status" value="1"/>
</dbReference>
<dbReference type="RefSeq" id="WP_066098660.1">
    <property type="nucleotide sequence ID" value="NZ_CP016027.1"/>
</dbReference>
<keyword evidence="6" id="KW-1185">Reference proteome</keyword>
<dbReference type="OrthoDB" id="9784774at2"/>
<evidence type="ECO:0000256" key="2">
    <source>
        <dbReference type="PIRSR" id="PIRSR601310-3"/>
    </source>
</evidence>
<dbReference type="CDD" id="cd01276">
    <property type="entry name" value="PKCI_related"/>
    <property type="match status" value="1"/>
</dbReference>
<dbReference type="GO" id="GO:0003824">
    <property type="term" value="F:catalytic activity"/>
    <property type="evidence" value="ECO:0007669"/>
    <property type="project" value="InterPro"/>
</dbReference>
<reference evidence="5 6" key="1">
    <citation type="submission" date="2016-06" db="EMBL/GenBank/DDBJ databases">
        <title>Insight into the functional genes involving in sulfur oxidation in Pearl River water.</title>
        <authorList>
            <person name="Luo J."/>
            <person name="Tan X."/>
            <person name="Lin W."/>
        </authorList>
    </citation>
    <scope>NUCLEOTIDE SEQUENCE [LARGE SCALE GENOMIC DNA]</scope>
    <source>
        <strain evidence="5 6">LS2</strain>
    </source>
</reference>
<dbReference type="PANTHER" id="PTHR23089">
    <property type="entry name" value="HISTIDINE TRIAD HIT PROTEIN"/>
    <property type="match status" value="1"/>
</dbReference>
<sequence length="114" mass="12780">MSDTIFSRIIRREIPATIVFENDRILAFRDINPQAPVHILIIPKKPIATLNDVQPEDAALIGELFVVAGDLARQEGIAESGYRTVFNCRDHGGQEVYHLHLHLLGGRQMTWPPG</sequence>
<feature type="domain" description="HIT" evidence="4">
    <location>
        <begin position="5"/>
        <end position="114"/>
    </location>
</feature>
<dbReference type="InterPro" id="IPR011146">
    <property type="entry name" value="HIT-like"/>
</dbReference>
<dbReference type="Pfam" id="PF01230">
    <property type="entry name" value="HIT"/>
    <property type="match status" value="1"/>
</dbReference>
<evidence type="ECO:0000313" key="5">
    <source>
        <dbReference type="EMBL" id="ANJ66544.1"/>
    </source>
</evidence>
<dbReference type="EMBL" id="CP016027">
    <property type="protein sequence ID" value="ANJ66544.1"/>
    <property type="molecule type" value="Genomic_DNA"/>
</dbReference>
<dbReference type="SUPFAM" id="SSF54197">
    <property type="entry name" value="HIT-like"/>
    <property type="match status" value="1"/>
</dbReference>
<dbReference type="AlphaFoldDB" id="A0A191ZF94"/>
<dbReference type="KEGG" id="haz:A9404_03355"/>
<evidence type="ECO:0000256" key="1">
    <source>
        <dbReference type="PIRSR" id="PIRSR601310-1"/>
    </source>
</evidence>
<dbReference type="InterPro" id="IPR001310">
    <property type="entry name" value="Histidine_triad_HIT"/>
</dbReference>
<evidence type="ECO:0000313" key="6">
    <source>
        <dbReference type="Proteomes" id="UP000078596"/>
    </source>
</evidence>
<dbReference type="PROSITE" id="PS00892">
    <property type="entry name" value="HIT_1"/>
    <property type="match status" value="1"/>
</dbReference>
<protein>
    <submittedName>
        <fullName evidence="5">Histidine triad nucleotide-binding protein</fullName>
    </submittedName>
</protein>
<name>A0A191ZF94_9GAMM</name>
<dbReference type="PRINTS" id="PR00332">
    <property type="entry name" value="HISTRIAD"/>
</dbReference>